<evidence type="ECO:0000256" key="4">
    <source>
        <dbReference type="ARBA" id="ARBA00023163"/>
    </source>
</evidence>
<dbReference type="Proteomes" id="UP001500909">
    <property type="component" value="Unassembled WGS sequence"/>
</dbReference>
<keyword evidence="2" id="KW-0805">Transcription regulation</keyword>
<accession>A0ABP3L4H1</accession>
<comment type="similarity">
    <text evidence="1">Belongs to the BlaI transcriptional regulatory family.</text>
</comment>
<reference evidence="7" key="1">
    <citation type="journal article" date="2019" name="Int. J. Syst. Evol. Microbiol.">
        <title>The Global Catalogue of Microorganisms (GCM) 10K type strain sequencing project: providing services to taxonomists for standard genome sequencing and annotation.</title>
        <authorList>
            <consortium name="The Broad Institute Genomics Platform"/>
            <consortium name="The Broad Institute Genome Sequencing Center for Infectious Disease"/>
            <person name="Wu L."/>
            <person name="Ma J."/>
        </authorList>
    </citation>
    <scope>NUCLEOTIDE SEQUENCE [LARGE SCALE GENOMIC DNA]</scope>
    <source>
        <strain evidence="7">JCM 4805</strain>
    </source>
</reference>
<protein>
    <submittedName>
        <fullName evidence="6">BlaI/MecI/CopY family transcriptional regulator</fullName>
    </submittedName>
</protein>
<feature type="region of interest" description="Disordered" evidence="5">
    <location>
        <begin position="1"/>
        <end position="25"/>
    </location>
</feature>
<evidence type="ECO:0000313" key="6">
    <source>
        <dbReference type="EMBL" id="GAA0493205.1"/>
    </source>
</evidence>
<keyword evidence="4" id="KW-0804">Transcription</keyword>
<dbReference type="EMBL" id="BAAABY010000053">
    <property type="protein sequence ID" value="GAA0493205.1"/>
    <property type="molecule type" value="Genomic_DNA"/>
</dbReference>
<name>A0ABP3L4H1_9ACTN</name>
<sequence length="153" mass="16553">MDRGAGRRAGEGRHERDPRGRRRGQGELEAQVLSVLRLSPGPATAAWVQERLDGDLAYTTVMTILSRLLAKGAVTRERLGRAFVWQAASDEAGLAALRMRRVLDGETDREAVLASFVTALSPDDERLLRGLLHEASDIPAGPEVTGTEQAPEG</sequence>
<evidence type="ECO:0000256" key="2">
    <source>
        <dbReference type="ARBA" id="ARBA00023015"/>
    </source>
</evidence>
<dbReference type="InterPro" id="IPR005650">
    <property type="entry name" value="BlaI_family"/>
</dbReference>
<dbReference type="Pfam" id="PF03965">
    <property type="entry name" value="Penicillinase_R"/>
    <property type="match status" value="1"/>
</dbReference>
<dbReference type="SUPFAM" id="SSF46785">
    <property type="entry name" value="Winged helix' DNA-binding domain"/>
    <property type="match status" value="1"/>
</dbReference>
<dbReference type="InterPro" id="IPR036388">
    <property type="entry name" value="WH-like_DNA-bd_sf"/>
</dbReference>
<organism evidence="6 7">
    <name type="scientific">Streptomyces olivaceiscleroticus</name>
    <dbReference type="NCBI Taxonomy" id="68245"/>
    <lineage>
        <taxon>Bacteria</taxon>
        <taxon>Bacillati</taxon>
        <taxon>Actinomycetota</taxon>
        <taxon>Actinomycetes</taxon>
        <taxon>Kitasatosporales</taxon>
        <taxon>Streptomycetaceae</taxon>
        <taxon>Streptomyces</taxon>
    </lineage>
</organism>
<evidence type="ECO:0000256" key="5">
    <source>
        <dbReference type="SAM" id="MobiDB-lite"/>
    </source>
</evidence>
<proteinExistence type="inferred from homology"/>
<evidence type="ECO:0000256" key="3">
    <source>
        <dbReference type="ARBA" id="ARBA00023125"/>
    </source>
</evidence>
<dbReference type="InterPro" id="IPR036390">
    <property type="entry name" value="WH_DNA-bd_sf"/>
</dbReference>
<keyword evidence="3" id="KW-0238">DNA-binding</keyword>
<feature type="compositionally biased region" description="Basic and acidic residues" evidence="5">
    <location>
        <begin position="1"/>
        <end position="18"/>
    </location>
</feature>
<evidence type="ECO:0000313" key="7">
    <source>
        <dbReference type="Proteomes" id="UP001500909"/>
    </source>
</evidence>
<dbReference type="RefSeq" id="WP_346099311.1">
    <property type="nucleotide sequence ID" value="NZ_BAAABY010000053.1"/>
</dbReference>
<evidence type="ECO:0000256" key="1">
    <source>
        <dbReference type="ARBA" id="ARBA00011046"/>
    </source>
</evidence>
<keyword evidence="7" id="KW-1185">Reference proteome</keyword>
<comment type="caution">
    <text evidence="6">The sequence shown here is derived from an EMBL/GenBank/DDBJ whole genome shotgun (WGS) entry which is preliminary data.</text>
</comment>
<gene>
    <name evidence="6" type="ORF">GCM10010361_67980</name>
</gene>
<dbReference type="Gene3D" id="1.10.10.10">
    <property type="entry name" value="Winged helix-like DNA-binding domain superfamily/Winged helix DNA-binding domain"/>
    <property type="match status" value="1"/>
</dbReference>